<dbReference type="Pfam" id="PF07690">
    <property type="entry name" value="MFS_1"/>
    <property type="match status" value="1"/>
</dbReference>
<feature type="transmembrane region" description="Helical" evidence="7">
    <location>
        <begin position="102"/>
        <end position="124"/>
    </location>
</feature>
<feature type="transmembrane region" description="Helical" evidence="7">
    <location>
        <begin position="12"/>
        <end position="33"/>
    </location>
</feature>
<feature type="transmembrane region" description="Helical" evidence="7">
    <location>
        <begin position="166"/>
        <end position="185"/>
    </location>
</feature>
<evidence type="ECO:0000313" key="10">
    <source>
        <dbReference type="Proteomes" id="UP000830326"/>
    </source>
</evidence>
<feature type="transmembrane region" description="Helical" evidence="7">
    <location>
        <begin position="242"/>
        <end position="263"/>
    </location>
</feature>
<dbReference type="SUPFAM" id="SSF103473">
    <property type="entry name" value="MFS general substrate transporter"/>
    <property type="match status" value="1"/>
</dbReference>
<organism evidence="9 10">
    <name type="scientific">Halobacillus amylolyticus</name>
    <dbReference type="NCBI Taxonomy" id="2932259"/>
    <lineage>
        <taxon>Bacteria</taxon>
        <taxon>Bacillati</taxon>
        <taxon>Bacillota</taxon>
        <taxon>Bacilli</taxon>
        <taxon>Bacillales</taxon>
        <taxon>Bacillaceae</taxon>
        <taxon>Halobacillus</taxon>
    </lineage>
</organism>
<gene>
    <name evidence="9" type="ORF">MUO15_11850</name>
</gene>
<evidence type="ECO:0000256" key="5">
    <source>
        <dbReference type="ARBA" id="ARBA00022989"/>
    </source>
</evidence>
<dbReference type="PROSITE" id="PS00216">
    <property type="entry name" value="SUGAR_TRANSPORT_1"/>
    <property type="match status" value="1"/>
</dbReference>
<feature type="transmembrane region" description="Helical" evidence="7">
    <location>
        <begin position="366"/>
        <end position="384"/>
    </location>
</feature>
<keyword evidence="3" id="KW-1003">Cell membrane</keyword>
<dbReference type="PROSITE" id="PS50850">
    <property type="entry name" value="MFS"/>
    <property type="match status" value="1"/>
</dbReference>
<sequence>MLRYLKSVQPIVWIQTVGHAIIAFISVILLPFLTLHMYNEFGGNLVLTTLIIGVQPLSEILLTVTLGKWADSMGRRPIIFTSLSLQVIAVAGFAFAETVWMFATLGVLNAFGRFIYVPVARAQIADLIHMEKQAETFAILGMAESLGSLLAPVVGALFFQVSRSCLFLFAAALLFLYLLLCVKYLPESNDKGGQGSQDKEIISPDNKRPTRLLLWMMAGALPISFFHSQMETNWPIYLEAHFVNYLLIFALLETVGRVVYLFLEVVIVNQTSRFRIEKVVGSGYILYAMAAFIFGLEQHIIALVVAQILLCLASMISLNHLQGTISKLAPANGRARYFAIFGTHWDISRSVGPFIGGWLLSQMGGIGLFLTVMTLVLAGGWGQYKTLLKIQS</sequence>
<dbReference type="InterPro" id="IPR020846">
    <property type="entry name" value="MFS_dom"/>
</dbReference>
<dbReference type="RefSeq" id="WP_245029491.1">
    <property type="nucleotide sequence ID" value="NZ_CP095075.1"/>
</dbReference>
<evidence type="ECO:0000256" key="2">
    <source>
        <dbReference type="ARBA" id="ARBA00022448"/>
    </source>
</evidence>
<keyword evidence="6 7" id="KW-0472">Membrane</keyword>
<dbReference type="PANTHER" id="PTHR43414:SF1">
    <property type="entry name" value="PEPTIDE PERMEASE"/>
    <property type="match status" value="1"/>
</dbReference>
<evidence type="ECO:0000256" key="6">
    <source>
        <dbReference type="ARBA" id="ARBA00023136"/>
    </source>
</evidence>
<keyword evidence="4 7" id="KW-0812">Transmembrane</keyword>
<dbReference type="EMBL" id="CP095075">
    <property type="protein sequence ID" value="UOR10386.1"/>
    <property type="molecule type" value="Genomic_DNA"/>
</dbReference>
<feature type="transmembrane region" description="Helical" evidence="7">
    <location>
        <begin position="78"/>
        <end position="96"/>
    </location>
</feature>
<feature type="domain" description="Major facilitator superfamily (MFS) profile" evidence="8">
    <location>
        <begin position="11"/>
        <end position="392"/>
    </location>
</feature>
<feature type="transmembrane region" description="Helical" evidence="7">
    <location>
        <begin position="136"/>
        <end position="160"/>
    </location>
</feature>
<dbReference type="Proteomes" id="UP000830326">
    <property type="component" value="Chromosome"/>
</dbReference>
<name>A0ABY4H699_9BACI</name>
<evidence type="ECO:0000313" key="9">
    <source>
        <dbReference type="EMBL" id="UOR10386.1"/>
    </source>
</evidence>
<reference evidence="9" key="1">
    <citation type="submission" date="2022-04" db="EMBL/GenBank/DDBJ databases">
        <title>Halobacillus sp. isolated from saltern.</title>
        <authorList>
            <person name="Won M."/>
            <person name="Lee C.-M."/>
            <person name="Woen H.-Y."/>
            <person name="Kwon S.-W."/>
        </authorList>
    </citation>
    <scope>NUCLEOTIDE SEQUENCE</scope>
    <source>
        <strain evidence="9">SSHM10-5</strain>
    </source>
</reference>
<protein>
    <submittedName>
        <fullName evidence="9">MFS transporter</fullName>
    </submittedName>
</protein>
<feature type="transmembrane region" description="Helical" evidence="7">
    <location>
        <begin position="275"/>
        <end position="294"/>
    </location>
</feature>
<dbReference type="InterPro" id="IPR005829">
    <property type="entry name" value="Sugar_transporter_CS"/>
</dbReference>
<evidence type="ECO:0000256" key="4">
    <source>
        <dbReference type="ARBA" id="ARBA00022692"/>
    </source>
</evidence>
<dbReference type="Gene3D" id="1.20.1250.20">
    <property type="entry name" value="MFS general substrate transporter like domains"/>
    <property type="match status" value="1"/>
</dbReference>
<dbReference type="InterPro" id="IPR036259">
    <property type="entry name" value="MFS_trans_sf"/>
</dbReference>
<accession>A0ABY4H699</accession>
<keyword evidence="5 7" id="KW-1133">Transmembrane helix</keyword>
<evidence type="ECO:0000259" key="8">
    <source>
        <dbReference type="PROSITE" id="PS50850"/>
    </source>
</evidence>
<evidence type="ECO:0000256" key="3">
    <source>
        <dbReference type="ARBA" id="ARBA00022475"/>
    </source>
</evidence>
<feature type="transmembrane region" description="Helical" evidence="7">
    <location>
        <begin position="212"/>
        <end position="230"/>
    </location>
</feature>
<dbReference type="InterPro" id="IPR011701">
    <property type="entry name" value="MFS"/>
</dbReference>
<feature type="transmembrane region" description="Helical" evidence="7">
    <location>
        <begin position="45"/>
        <end position="66"/>
    </location>
</feature>
<proteinExistence type="predicted"/>
<dbReference type="PANTHER" id="PTHR43414">
    <property type="entry name" value="MULTIDRUG RESISTANCE PROTEIN MDTG"/>
    <property type="match status" value="1"/>
</dbReference>
<keyword evidence="10" id="KW-1185">Reference proteome</keyword>
<comment type="subcellular location">
    <subcellularLocation>
        <location evidence="1">Cell membrane</location>
        <topology evidence="1">Multi-pass membrane protein</topology>
    </subcellularLocation>
</comment>
<keyword evidence="2" id="KW-0813">Transport</keyword>
<evidence type="ECO:0000256" key="7">
    <source>
        <dbReference type="SAM" id="Phobius"/>
    </source>
</evidence>
<evidence type="ECO:0000256" key="1">
    <source>
        <dbReference type="ARBA" id="ARBA00004651"/>
    </source>
</evidence>